<dbReference type="STRING" id="5888.A0BIF4"/>
<dbReference type="PANTHER" id="PTHR44167:SF18">
    <property type="entry name" value="PROTEIN KINASE DOMAIN-CONTAINING PROTEIN"/>
    <property type="match status" value="1"/>
</dbReference>
<organism evidence="2 3">
    <name type="scientific">Paramecium tetraurelia</name>
    <dbReference type="NCBI Taxonomy" id="5888"/>
    <lineage>
        <taxon>Eukaryota</taxon>
        <taxon>Sar</taxon>
        <taxon>Alveolata</taxon>
        <taxon>Ciliophora</taxon>
        <taxon>Intramacronucleata</taxon>
        <taxon>Oligohymenophorea</taxon>
        <taxon>Peniculida</taxon>
        <taxon>Parameciidae</taxon>
        <taxon>Paramecium</taxon>
    </lineage>
</organism>
<feature type="domain" description="Protein kinase" evidence="1">
    <location>
        <begin position="119"/>
        <end position="382"/>
    </location>
</feature>
<dbReference type="KEGG" id="ptm:GSPATT00004693001"/>
<dbReference type="OrthoDB" id="289207at2759"/>
<sequence length="543" mass="63059">MNQLHQFEYEKSIFKMTCIRKHLLKDITYFLFLFKDYLILSQVKDKFIFKEQNSQQPKYIFKINLDTKVYWQQEKQIYHQIGLEYKGEVKYFNGDCESLKQLKMLLRNKVMYRDVSDYYIPIKQLGRGGSSRVYLVTEKCTNLQYASKNVEKRYLKEDGGFEALFNEINLMATLNHENIVKLEDVYEGENTFYIILEYLKGASLHEMINKGILQLGWSEIKSIMRSLLTAVVHMHSQNIMHRDLKPENIMFKNLNDISGLRIVDFGLATSTTVASYPFPKCGTPGYVAPEIANLKDLSKKYDKICDIFSVGCIFYKLITSKDLFPGNDYHEILKLNKKCVINLDSLSIYQTSQSATDLIFQMLQIDPKNRITAQEALEHPFFTEPYQDRKIKFQSQKKTLSNNSKPWQTLTFKQQSSDRLQLPEINQDVKNQDEDDIGIEDEKAAIQILPINSPRFVQQAKIKNLALAEGSPKEMPKKSALKKFSTQEFEHLTPDTQSPDSGGMNFCNSPKVIQDAAIKKTFTFSKYNQQQQAIDEVDDEQKL</sequence>
<dbReference type="GeneID" id="5011503"/>
<dbReference type="GO" id="GO:0005634">
    <property type="term" value="C:nucleus"/>
    <property type="evidence" value="ECO:0000318"/>
    <property type="project" value="GO_Central"/>
</dbReference>
<accession>A0BIF4</accession>
<dbReference type="Proteomes" id="UP000000600">
    <property type="component" value="Unassembled WGS sequence"/>
</dbReference>
<dbReference type="SMART" id="SM00220">
    <property type="entry name" value="S_TKc"/>
    <property type="match status" value="1"/>
</dbReference>
<evidence type="ECO:0000313" key="3">
    <source>
        <dbReference type="Proteomes" id="UP000000600"/>
    </source>
</evidence>
<dbReference type="FunFam" id="1.10.510.10:FF:001175">
    <property type="entry name" value="Uncharacterized protein"/>
    <property type="match status" value="1"/>
</dbReference>
<dbReference type="Gene3D" id="1.10.510.10">
    <property type="entry name" value="Transferase(Phosphotransferase) domain 1"/>
    <property type="match status" value="1"/>
</dbReference>
<dbReference type="GO" id="GO:0004674">
    <property type="term" value="F:protein serine/threonine kinase activity"/>
    <property type="evidence" value="ECO:0000318"/>
    <property type="project" value="GO_Central"/>
</dbReference>
<protein>
    <recommendedName>
        <fullName evidence="1">Protein kinase domain-containing protein</fullName>
    </recommendedName>
</protein>
<gene>
    <name evidence="2" type="ORF">GSPATT00004693001</name>
</gene>
<reference evidence="2 3" key="1">
    <citation type="journal article" date="2006" name="Nature">
        <title>Global trends of whole-genome duplications revealed by the ciliate Paramecium tetraurelia.</title>
        <authorList>
            <consortium name="Genoscope"/>
            <person name="Aury J.-M."/>
            <person name="Jaillon O."/>
            <person name="Duret L."/>
            <person name="Noel B."/>
            <person name="Jubin C."/>
            <person name="Porcel B.M."/>
            <person name="Segurens B."/>
            <person name="Daubin V."/>
            <person name="Anthouard V."/>
            <person name="Aiach N."/>
            <person name="Arnaiz O."/>
            <person name="Billaut A."/>
            <person name="Beisson J."/>
            <person name="Blanc I."/>
            <person name="Bouhouche K."/>
            <person name="Camara F."/>
            <person name="Duharcourt S."/>
            <person name="Guigo R."/>
            <person name="Gogendeau D."/>
            <person name="Katinka M."/>
            <person name="Keller A.-M."/>
            <person name="Kissmehl R."/>
            <person name="Klotz C."/>
            <person name="Koll F."/>
            <person name="Le Moue A."/>
            <person name="Lepere C."/>
            <person name="Malinsky S."/>
            <person name="Nowacki M."/>
            <person name="Nowak J.K."/>
            <person name="Plattner H."/>
            <person name="Poulain J."/>
            <person name="Ruiz F."/>
            <person name="Serrano V."/>
            <person name="Zagulski M."/>
            <person name="Dessen P."/>
            <person name="Betermier M."/>
            <person name="Weissenbach J."/>
            <person name="Scarpelli C."/>
            <person name="Schachter V."/>
            <person name="Sperling L."/>
            <person name="Meyer E."/>
            <person name="Cohen J."/>
            <person name="Wincker P."/>
        </authorList>
    </citation>
    <scope>NUCLEOTIDE SEQUENCE [LARGE SCALE GENOMIC DNA]</scope>
    <source>
        <strain evidence="2 3">Stock d4-2</strain>
    </source>
</reference>
<keyword evidence="3" id="KW-1185">Reference proteome</keyword>
<evidence type="ECO:0000313" key="2">
    <source>
        <dbReference type="EMBL" id="CAK58321.1"/>
    </source>
</evidence>
<dbReference type="AlphaFoldDB" id="A0BIF4"/>
<dbReference type="RefSeq" id="XP_001425719.1">
    <property type="nucleotide sequence ID" value="XM_001425682.1"/>
</dbReference>
<dbReference type="InterPro" id="IPR011009">
    <property type="entry name" value="Kinase-like_dom_sf"/>
</dbReference>
<dbReference type="InParanoid" id="A0BIF4"/>
<dbReference type="EMBL" id="CT867997">
    <property type="protein sequence ID" value="CAK58321.1"/>
    <property type="molecule type" value="Genomic_DNA"/>
</dbReference>
<name>A0BIF4_PARTE</name>
<dbReference type="GO" id="GO:0005737">
    <property type="term" value="C:cytoplasm"/>
    <property type="evidence" value="ECO:0000318"/>
    <property type="project" value="GO_Central"/>
</dbReference>
<dbReference type="InterPro" id="IPR008271">
    <property type="entry name" value="Ser/Thr_kinase_AS"/>
</dbReference>
<dbReference type="FunFam" id="3.30.200.20:FF:000683">
    <property type="entry name" value="Uncharacterized protein"/>
    <property type="match status" value="1"/>
</dbReference>
<dbReference type="PROSITE" id="PS50011">
    <property type="entry name" value="PROTEIN_KINASE_DOM"/>
    <property type="match status" value="1"/>
</dbReference>
<dbReference type="GO" id="GO:0044773">
    <property type="term" value="P:mitotic DNA damage checkpoint signaling"/>
    <property type="evidence" value="ECO:0000318"/>
    <property type="project" value="GO_Central"/>
</dbReference>
<evidence type="ECO:0000259" key="1">
    <source>
        <dbReference type="PROSITE" id="PS50011"/>
    </source>
</evidence>
<proteinExistence type="predicted"/>
<dbReference type="eggNOG" id="KOG0032">
    <property type="taxonomic scope" value="Eukaryota"/>
</dbReference>
<dbReference type="SUPFAM" id="SSF56112">
    <property type="entry name" value="Protein kinase-like (PK-like)"/>
    <property type="match status" value="1"/>
</dbReference>
<dbReference type="Gene3D" id="3.30.200.20">
    <property type="entry name" value="Phosphorylase Kinase, domain 1"/>
    <property type="match status" value="1"/>
</dbReference>
<dbReference type="Pfam" id="PF00069">
    <property type="entry name" value="Pkinase"/>
    <property type="match status" value="1"/>
</dbReference>
<dbReference type="HOGENOM" id="CLU_000288_177_2_1"/>
<dbReference type="PROSITE" id="PS00108">
    <property type="entry name" value="PROTEIN_KINASE_ST"/>
    <property type="match status" value="1"/>
</dbReference>
<dbReference type="InterPro" id="IPR000719">
    <property type="entry name" value="Prot_kinase_dom"/>
</dbReference>
<dbReference type="PANTHER" id="PTHR44167">
    <property type="entry name" value="OVARIAN-SPECIFIC SERINE/THREONINE-PROTEIN KINASE LOK-RELATED"/>
    <property type="match status" value="1"/>
</dbReference>
<dbReference type="OMA" id="NVMADIW"/>
<dbReference type="GO" id="GO:0005524">
    <property type="term" value="F:ATP binding"/>
    <property type="evidence" value="ECO:0007669"/>
    <property type="project" value="InterPro"/>
</dbReference>